<gene>
    <name evidence="1" type="ORF">MEA186_24922</name>
</gene>
<proteinExistence type="predicted"/>
<dbReference type="RefSeq" id="WP_006204713.1">
    <property type="nucleotide sequence ID" value="NZ_AGSN01000174.1"/>
</dbReference>
<accession>G6YG76</accession>
<keyword evidence="2" id="KW-1185">Reference proteome</keyword>
<dbReference type="OrthoDB" id="9800818at2"/>
<name>G6YG76_9HYPH</name>
<dbReference type="Pfam" id="PF12686">
    <property type="entry name" value="DUF3800"/>
    <property type="match status" value="1"/>
</dbReference>
<dbReference type="AlphaFoldDB" id="G6YG76"/>
<evidence type="ECO:0008006" key="3">
    <source>
        <dbReference type="Google" id="ProtNLM"/>
    </source>
</evidence>
<reference evidence="1 2" key="1">
    <citation type="journal article" date="2012" name="J. Bacteriol.">
        <title>Draft Genome Sequence of Plant Growth-Promoting Rhizobium Mesorhizobium amorphae, Isolated from Zinc-Lead Mine Tailings.</title>
        <authorList>
            <person name="Hao X."/>
            <person name="Lin Y."/>
            <person name="Johnstone L."/>
            <person name="Baltrus D.A."/>
            <person name="Miller S.J."/>
            <person name="Wei G."/>
            <person name="Rensing C."/>
        </authorList>
    </citation>
    <scope>NUCLEOTIDE SEQUENCE [LARGE SCALE GENOMIC DNA]</scope>
    <source>
        <strain evidence="1 2">CCNWGS0123</strain>
    </source>
</reference>
<dbReference type="eggNOG" id="ENOG502ZAGF">
    <property type="taxonomic scope" value="Bacteria"/>
</dbReference>
<dbReference type="EMBL" id="AGSN01000174">
    <property type="protein sequence ID" value="EHH09257.1"/>
    <property type="molecule type" value="Genomic_DNA"/>
</dbReference>
<dbReference type="KEGG" id="mamo:A6B35_33095"/>
<sequence length="287" mass="32734">MSWALFIDESGQDQRQSPYEVLAGVAIEDRQIWPLIRQLSDAQEHFFGLRLYEAYGQEAKAKELLPRKTFRLAAQLDPIEAGLRTTLAKEILLDGTAVTKQRLTALAQAKIAYCEFALELARRHGAQAFATMAPQEAMRPPNDDAMRKDYAFLFERFYYFLNSSPGDPMGYLIFDELDKAKSHVLLGQVSSYFIKTRNGRVRSRLIIPEPFFVHSDLTTLIQLTDIVAYVISWGLRLKGMNAPNRADLLPLVNRVKRLRFSRETEGGEKIWGFKHILDLRPTGLKPA</sequence>
<protein>
    <recommendedName>
        <fullName evidence="3">DUF3800 domain-containing protein</fullName>
    </recommendedName>
</protein>
<dbReference type="InterPro" id="IPR024524">
    <property type="entry name" value="DUF3800"/>
</dbReference>
<dbReference type="Proteomes" id="UP000002949">
    <property type="component" value="Unassembled WGS sequence"/>
</dbReference>
<evidence type="ECO:0000313" key="2">
    <source>
        <dbReference type="Proteomes" id="UP000002949"/>
    </source>
</evidence>
<organism evidence="1 2">
    <name type="scientific">Mesorhizobium amorphae CCNWGS0123</name>
    <dbReference type="NCBI Taxonomy" id="1082933"/>
    <lineage>
        <taxon>Bacteria</taxon>
        <taxon>Pseudomonadati</taxon>
        <taxon>Pseudomonadota</taxon>
        <taxon>Alphaproteobacteria</taxon>
        <taxon>Hyphomicrobiales</taxon>
        <taxon>Phyllobacteriaceae</taxon>
        <taxon>Mesorhizobium</taxon>
    </lineage>
</organism>
<evidence type="ECO:0000313" key="1">
    <source>
        <dbReference type="EMBL" id="EHH09257.1"/>
    </source>
</evidence>